<keyword evidence="5" id="KW-1185">Reference proteome</keyword>
<dbReference type="SUPFAM" id="SSF54427">
    <property type="entry name" value="NTF2-like"/>
    <property type="match status" value="1"/>
</dbReference>
<proteinExistence type="inferred from homology"/>
<evidence type="ECO:0000256" key="2">
    <source>
        <dbReference type="HAMAP-Rule" id="MF_00612"/>
    </source>
</evidence>
<dbReference type="InterPro" id="IPR032710">
    <property type="entry name" value="NTF2-like_dom_sf"/>
</dbReference>
<evidence type="ECO:0000259" key="3">
    <source>
        <dbReference type="Pfam" id="PF17775"/>
    </source>
</evidence>
<organism evidence="4 5">
    <name type="scientific">Nocardioides fonticola</name>
    <dbReference type="NCBI Taxonomy" id="450363"/>
    <lineage>
        <taxon>Bacteria</taxon>
        <taxon>Bacillati</taxon>
        <taxon>Actinomycetota</taxon>
        <taxon>Actinomycetes</taxon>
        <taxon>Propionibacteriales</taxon>
        <taxon>Nocardioidaceae</taxon>
        <taxon>Nocardioides</taxon>
    </lineage>
</organism>
<evidence type="ECO:0000313" key="5">
    <source>
        <dbReference type="Proteomes" id="UP001501495"/>
    </source>
</evidence>
<dbReference type="HAMAP" id="MF_00612">
    <property type="entry name" value="UPF0225"/>
    <property type="match status" value="1"/>
</dbReference>
<dbReference type="PANTHER" id="PTHR33747">
    <property type="entry name" value="UPF0225 PROTEIN SCO1677"/>
    <property type="match status" value="1"/>
</dbReference>
<dbReference type="RefSeq" id="WP_344732513.1">
    <property type="nucleotide sequence ID" value="NZ_BAAAZH010000011.1"/>
</dbReference>
<dbReference type="Pfam" id="PF02810">
    <property type="entry name" value="SEC-C"/>
    <property type="match status" value="1"/>
</dbReference>
<evidence type="ECO:0000256" key="1">
    <source>
        <dbReference type="ARBA" id="ARBA00010839"/>
    </source>
</evidence>
<dbReference type="InterPro" id="IPR023006">
    <property type="entry name" value="YchJ-like"/>
</dbReference>
<dbReference type="InterPro" id="IPR048469">
    <property type="entry name" value="YchJ-like_M"/>
</dbReference>
<dbReference type="Gene3D" id="3.10.450.50">
    <property type="match status" value="1"/>
</dbReference>
<comment type="similarity">
    <text evidence="1 2">Belongs to the UPF0225 family.</text>
</comment>
<dbReference type="EMBL" id="BAAAZH010000011">
    <property type="protein sequence ID" value="GAA4114976.1"/>
    <property type="molecule type" value="Genomic_DNA"/>
</dbReference>
<dbReference type="PANTHER" id="PTHR33747:SF1">
    <property type="entry name" value="ADENYLATE CYCLASE-ASSOCIATED CAP C-TERMINAL DOMAIN-CONTAINING PROTEIN"/>
    <property type="match status" value="1"/>
</dbReference>
<sequence>MEPNDQCPCGTGTPYVACCAPLHRGTARAATAEQLMRSRYAAFARGEAGYLFRTWHPRTRPDEVELDPRVSWVRLEITDTLAGGAEEETGEVAFAAHWRTADGGSGVLVERSRFARRAGHWLYLDGEVT</sequence>
<name>A0ABP7XI30_9ACTN</name>
<feature type="domain" description="YchJ-like middle NTF2-like" evidence="3">
    <location>
        <begin position="31"/>
        <end position="126"/>
    </location>
</feature>
<dbReference type="InterPro" id="IPR004027">
    <property type="entry name" value="SEC_C_motif"/>
</dbReference>
<accession>A0ABP7XI30</accession>
<dbReference type="Proteomes" id="UP001501495">
    <property type="component" value="Unassembled WGS sequence"/>
</dbReference>
<reference evidence="5" key="1">
    <citation type="journal article" date="2019" name="Int. J. Syst. Evol. Microbiol.">
        <title>The Global Catalogue of Microorganisms (GCM) 10K type strain sequencing project: providing services to taxonomists for standard genome sequencing and annotation.</title>
        <authorList>
            <consortium name="The Broad Institute Genomics Platform"/>
            <consortium name="The Broad Institute Genome Sequencing Center for Infectious Disease"/>
            <person name="Wu L."/>
            <person name="Ma J."/>
        </authorList>
    </citation>
    <scope>NUCLEOTIDE SEQUENCE [LARGE SCALE GENOMIC DNA]</scope>
    <source>
        <strain evidence="5">JCM 16703</strain>
    </source>
</reference>
<evidence type="ECO:0000313" key="4">
    <source>
        <dbReference type="EMBL" id="GAA4114976.1"/>
    </source>
</evidence>
<gene>
    <name evidence="4" type="ORF">GCM10022215_13410</name>
</gene>
<comment type="caution">
    <text evidence="4">The sequence shown here is derived from an EMBL/GenBank/DDBJ whole genome shotgun (WGS) entry which is preliminary data.</text>
</comment>
<dbReference type="Pfam" id="PF17775">
    <property type="entry name" value="YchJ_M-like"/>
    <property type="match status" value="1"/>
</dbReference>
<protein>
    <recommendedName>
        <fullName evidence="2">UPF0225 protein GCM10022215_13410</fullName>
    </recommendedName>
</protein>